<keyword evidence="3" id="KW-0547">Nucleotide-binding</keyword>
<dbReference type="GO" id="GO:0005524">
    <property type="term" value="F:ATP binding"/>
    <property type="evidence" value="ECO:0007669"/>
    <property type="project" value="UniProtKB-KW"/>
</dbReference>
<dbReference type="Pfam" id="PF00005">
    <property type="entry name" value="ABC_tran"/>
    <property type="match status" value="1"/>
</dbReference>
<evidence type="ECO:0000256" key="4">
    <source>
        <dbReference type="ARBA" id="ARBA00022840"/>
    </source>
</evidence>
<keyword evidence="4 6" id="KW-0067">ATP-binding</keyword>
<sequence length="229" mass="24620">MPIQFSNAGVDPLWSGLDLDVQPGEFIAILGPNGSGKSTLLNTVLGTRTLTTGSVRVDGRIGYIPQQHMFDKHLPVRARDLVSLSLGHGVFSGRRPSKHAVDEALAYVGAEGIADRSVGTLSGGQQQLIRQAQAFGTDPDVVLADEPLLSLDMAREHDTVARLHEHRAAVLFVTHGINPILDVVDRVLYLAPRGHMLGTIDEVMQTQVLSELYGTHVEVATVNGKLVVV</sequence>
<dbReference type="EMBL" id="JASNVH010000011">
    <property type="protein sequence ID" value="MDK4307399.1"/>
    <property type="molecule type" value="Genomic_DNA"/>
</dbReference>
<protein>
    <submittedName>
        <fullName evidence="6">Metal ABC transporter ATP-binding protein</fullName>
    </submittedName>
</protein>
<evidence type="ECO:0000256" key="2">
    <source>
        <dbReference type="ARBA" id="ARBA00022448"/>
    </source>
</evidence>
<dbReference type="SMART" id="SM00382">
    <property type="entry name" value="AAA"/>
    <property type="match status" value="1"/>
</dbReference>
<proteinExistence type="inferred from homology"/>
<organism evidence="6 7">
    <name type="scientific">Corynebacterium pseudodiphtheriticum</name>
    <dbReference type="NCBI Taxonomy" id="37637"/>
    <lineage>
        <taxon>Bacteria</taxon>
        <taxon>Bacillati</taxon>
        <taxon>Actinomycetota</taxon>
        <taxon>Actinomycetes</taxon>
        <taxon>Mycobacteriales</taxon>
        <taxon>Corynebacteriaceae</taxon>
        <taxon>Corynebacterium</taxon>
    </lineage>
</organism>
<keyword evidence="2" id="KW-0813">Transport</keyword>
<evidence type="ECO:0000259" key="5">
    <source>
        <dbReference type="PROSITE" id="PS50893"/>
    </source>
</evidence>
<dbReference type="Gene3D" id="3.40.50.300">
    <property type="entry name" value="P-loop containing nucleotide triphosphate hydrolases"/>
    <property type="match status" value="1"/>
</dbReference>
<name>A0AAP4BQI1_9CORY</name>
<comment type="similarity">
    <text evidence="1">Belongs to the ABC transporter superfamily.</text>
</comment>
<dbReference type="AlphaFoldDB" id="A0AAP4BQI1"/>
<dbReference type="PANTHER" id="PTHR42734:SF17">
    <property type="entry name" value="METAL TRANSPORT SYSTEM ATP-BINDING PROTEIN TM_0124-RELATED"/>
    <property type="match status" value="1"/>
</dbReference>
<dbReference type="InterPro" id="IPR003593">
    <property type="entry name" value="AAA+_ATPase"/>
</dbReference>
<dbReference type="PROSITE" id="PS50893">
    <property type="entry name" value="ABC_TRANSPORTER_2"/>
    <property type="match status" value="1"/>
</dbReference>
<evidence type="ECO:0000256" key="1">
    <source>
        <dbReference type="ARBA" id="ARBA00005417"/>
    </source>
</evidence>
<dbReference type="Proteomes" id="UP001224412">
    <property type="component" value="Unassembled WGS sequence"/>
</dbReference>
<reference evidence="6" key="1">
    <citation type="submission" date="2023-05" db="EMBL/GenBank/DDBJ databases">
        <title>Metabolic capabilities are highly conserved among human nasal-associated Corynebacterium species in pangenomic analyses.</title>
        <authorList>
            <person name="Tran T.H."/>
            <person name="Roberts A.Q."/>
            <person name="Escapa I.F."/>
            <person name="Gao W."/>
            <person name="Conlan S."/>
            <person name="Kong H."/>
            <person name="Segre J.A."/>
            <person name="Kelly M.S."/>
            <person name="Lemon K.P."/>
        </authorList>
    </citation>
    <scope>NUCLEOTIDE SEQUENCE</scope>
    <source>
        <strain evidence="6">KPL2773</strain>
    </source>
</reference>
<comment type="caution">
    <text evidence="6">The sequence shown here is derived from an EMBL/GenBank/DDBJ whole genome shotgun (WGS) entry which is preliminary data.</text>
</comment>
<evidence type="ECO:0000313" key="6">
    <source>
        <dbReference type="EMBL" id="MDK4307399.1"/>
    </source>
</evidence>
<dbReference type="InterPro" id="IPR050153">
    <property type="entry name" value="Metal_Ion_Import_ABC"/>
</dbReference>
<accession>A0AAP4BQI1</accession>
<evidence type="ECO:0000313" key="7">
    <source>
        <dbReference type="Proteomes" id="UP001224412"/>
    </source>
</evidence>
<dbReference type="RefSeq" id="WP_021352432.1">
    <property type="nucleotide sequence ID" value="NZ_JAQPSI010000005.1"/>
</dbReference>
<dbReference type="InterPro" id="IPR027417">
    <property type="entry name" value="P-loop_NTPase"/>
</dbReference>
<evidence type="ECO:0000256" key="3">
    <source>
        <dbReference type="ARBA" id="ARBA00022741"/>
    </source>
</evidence>
<dbReference type="GO" id="GO:0016887">
    <property type="term" value="F:ATP hydrolysis activity"/>
    <property type="evidence" value="ECO:0007669"/>
    <property type="project" value="InterPro"/>
</dbReference>
<dbReference type="PANTHER" id="PTHR42734">
    <property type="entry name" value="METAL TRANSPORT SYSTEM ATP-BINDING PROTEIN TM_0124-RELATED"/>
    <property type="match status" value="1"/>
</dbReference>
<dbReference type="InterPro" id="IPR003439">
    <property type="entry name" value="ABC_transporter-like_ATP-bd"/>
</dbReference>
<gene>
    <name evidence="6" type="ORF">QPX42_07580</name>
</gene>
<dbReference type="SUPFAM" id="SSF52540">
    <property type="entry name" value="P-loop containing nucleoside triphosphate hydrolases"/>
    <property type="match status" value="1"/>
</dbReference>
<feature type="domain" description="ABC transporter" evidence="5">
    <location>
        <begin position="3"/>
        <end position="217"/>
    </location>
</feature>